<feature type="region of interest" description="Disordered" evidence="1">
    <location>
        <begin position="294"/>
        <end position="336"/>
    </location>
</feature>
<proteinExistence type="predicted"/>
<protein>
    <submittedName>
        <fullName evidence="3">Uncharacterized protein</fullName>
    </submittedName>
</protein>
<sequence length="336" mass="38605">MRSYTPCVKRKYLLRLRANWTKKIAHGGDRQRRKLGKKSDVKWPALRRSVYHNFAPYVSSFMFYFVPIFGAADVLFIRPLTNTARADPQMQLDRFECIQRWMCSSPPVLMMKLERLCFDGKHFPETYSLLCGHRPTECDEAQNRSREADNALVVWDGDCLRAVVIYRLMVRLQSGAVARNHFHRRRGTPTCAGLSVCRKNKRYTGSLSPKTASDSVSPADVRPGRVTRDRLCARARLLPAERFCEPETVSSCRQNNVSRGRVIFRHFRHSHPYIIFRLRLRKRSTHDSLLSLEQAKRSGHPPFAQSDAATATAASSSEPGPLTDLRRDLYRGHPET</sequence>
<organism evidence="3 4">
    <name type="scientific">Eumeta variegata</name>
    <name type="common">Bagworm moth</name>
    <name type="synonym">Eumeta japonica</name>
    <dbReference type="NCBI Taxonomy" id="151549"/>
    <lineage>
        <taxon>Eukaryota</taxon>
        <taxon>Metazoa</taxon>
        <taxon>Ecdysozoa</taxon>
        <taxon>Arthropoda</taxon>
        <taxon>Hexapoda</taxon>
        <taxon>Insecta</taxon>
        <taxon>Pterygota</taxon>
        <taxon>Neoptera</taxon>
        <taxon>Endopterygota</taxon>
        <taxon>Lepidoptera</taxon>
        <taxon>Glossata</taxon>
        <taxon>Ditrysia</taxon>
        <taxon>Tineoidea</taxon>
        <taxon>Psychidae</taxon>
        <taxon>Oiketicinae</taxon>
        <taxon>Eumeta</taxon>
    </lineage>
</organism>
<dbReference type="EMBL" id="BGZK01002935">
    <property type="protein sequence ID" value="GBP97459.1"/>
    <property type="molecule type" value="Genomic_DNA"/>
</dbReference>
<dbReference type="Proteomes" id="UP000299102">
    <property type="component" value="Unassembled WGS sequence"/>
</dbReference>
<evidence type="ECO:0000313" key="4">
    <source>
        <dbReference type="Proteomes" id="UP000299102"/>
    </source>
</evidence>
<dbReference type="AlphaFoldDB" id="A0A4C2AE42"/>
<feature type="compositionally biased region" description="Basic and acidic residues" evidence="1">
    <location>
        <begin position="324"/>
        <end position="336"/>
    </location>
</feature>
<feature type="compositionally biased region" description="Low complexity" evidence="1">
    <location>
        <begin position="304"/>
        <end position="317"/>
    </location>
</feature>
<comment type="caution">
    <text evidence="3">The sequence shown here is derived from an EMBL/GenBank/DDBJ whole genome shotgun (WGS) entry which is preliminary data.</text>
</comment>
<feature type="transmembrane region" description="Helical" evidence="2">
    <location>
        <begin position="54"/>
        <end position="76"/>
    </location>
</feature>
<evidence type="ECO:0000256" key="1">
    <source>
        <dbReference type="SAM" id="MobiDB-lite"/>
    </source>
</evidence>
<keyword evidence="2" id="KW-0472">Membrane</keyword>
<accession>A0A4C2AE42</accession>
<keyword evidence="2" id="KW-0812">Transmembrane</keyword>
<reference evidence="3 4" key="1">
    <citation type="journal article" date="2019" name="Commun. Biol.">
        <title>The bagworm genome reveals a unique fibroin gene that provides high tensile strength.</title>
        <authorList>
            <person name="Kono N."/>
            <person name="Nakamura H."/>
            <person name="Ohtoshi R."/>
            <person name="Tomita M."/>
            <person name="Numata K."/>
            <person name="Arakawa K."/>
        </authorList>
    </citation>
    <scope>NUCLEOTIDE SEQUENCE [LARGE SCALE GENOMIC DNA]</scope>
</reference>
<evidence type="ECO:0000256" key="2">
    <source>
        <dbReference type="SAM" id="Phobius"/>
    </source>
</evidence>
<gene>
    <name evidence="3" type="ORF">EVAR_101211_1</name>
</gene>
<keyword evidence="4" id="KW-1185">Reference proteome</keyword>
<evidence type="ECO:0000313" key="3">
    <source>
        <dbReference type="EMBL" id="GBP97459.1"/>
    </source>
</evidence>
<name>A0A4C2AE42_EUMVA</name>
<keyword evidence="2" id="KW-1133">Transmembrane helix</keyword>